<sequence length="284" mass="30470">MHDSSASGSILLTIEQRRVDREQQRRLATASTAAPVYCPLKELRAVDPGDAGLRAIRDADVIVITSGFALNIYLTHPEWREDGTGQDAPSPTLIVLSERMAATAKAAGTVTGTAGTKAAILTPPEENQRGVAALLKRMRYRHAVHLCGSLSVAHSALPDDVERVRIYENHWDAECASRACEAIDAAIAPDPNRTEDAAGLNDENAQQPPAANRRINRILVTSPSAYRRLRSIMQRIPQCFAADPAYYTLGPSTTAAIEADGGSAVSPGSKDNVLQAAIERLLVD</sequence>
<dbReference type="AlphaFoldDB" id="A0A2T3G7X8"/>
<evidence type="ECO:0000259" key="2">
    <source>
        <dbReference type="Pfam" id="PF02602"/>
    </source>
</evidence>
<evidence type="ECO:0000313" key="4">
    <source>
        <dbReference type="Proteomes" id="UP000240228"/>
    </source>
</evidence>
<dbReference type="GO" id="GO:0033014">
    <property type="term" value="P:tetrapyrrole biosynthetic process"/>
    <property type="evidence" value="ECO:0007669"/>
    <property type="project" value="InterPro"/>
</dbReference>
<dbReference type="SUPFAM" id="SSF69618">
    <property type="entry name" value="HemD-like"/>
    <property type="match status" value="1"/>
</dbReference>
<dbReference type="Proteomes" id="UP000240228">
    <property type="component" value="Unassembled WGS sequence"/>
</dbReference>
<proteinExistence type="predicted"/>
<dbReference type="GO" id="GO:0004852">
    <property type="term" value="F:uroporphyrinogen-III synthase activity"/>
    <property type="evidence" value="ECO:0007669"/>
    <property type="project" value="InterPro"/>
</dbReference>
<gene>
    <name evidence="3" type="ORF">CPA40_10330</name>
</gene>
<evidence type="ECO:0000256" key="1">
    <source>
        <dbReference type="SAM" id="MobiDB-lite"/>
    </source>
</evidence>
<evidence type="ECO:0000313" key="3">
    <source>
        <dbReference type="EMBL" id="PST45569.1"/>
    </source>
</evidence>
<comment type="caution">
    <text evidence="3">The sequence shown here is derived from an EMBL/GenBank/DDBJ whole genome shotgun (WGS) entry which is preliminary data.</text>
</comment>
<dbReference type="EMBL" id="NWTX01000028">
    <property type="protein sequence ID" value="PST45569.1"/>
    <property type="molecule type" value="Genomic_DNA"/>
</dbReference>
<keyword evidence="4" id="KW-1185">Reference proteome</keyword>
<protein>
    <recommendedName>
        <fullName evidence="2">Tetrapyrrole biosynthesis uroporphyrinogen III synthase domain-containing protein</fullName>
    </recommendedName>
</protein>
<feature type="region of interest" description="Disordered" evidence="1">
    <location>
        <begin position="191"/>
        <end position="211"/>
    </location>
</feature>
<accession>A0A2T3G7X8</accession>
<dbReference type="RefSeq" id="WP_181281287.1">
    <property type="nucleotide sequence ID" value="NZ_NWTX01000028.1"/>
</dbReference>
<name>A0A2T3G7X8_9BIFI</name>
<reference evidence="4" key="1">
    <citation type="submission" date="2017-09" db="EMBL/GenBank/DDBJ databases">
        <authorList>
            <person name="Sela D.A."/>
            <person name="Albert K."/>
        </authorList>
    </citation>
    <scope>NUCLEOTIDE SEQUENCE [LARGE SCALE GENOMIC DNA]</scope>
    <source>
        <strain evidence="4">UMA51805</strain>
    </source>
</reference>
<dbReference type="InterPro" id="IPR036108">
    <property type="entry name" value="4pyrrol_syn_uPrphyn_synt_sf"/>
</dbReference>
<dbReference type="Pfam" id="PF02602">
    <property type="entry name" value="HEM4"/>
    <property type="match status" value="1"/>
</dbReference>
<reference evidence="3 4" key="2">
    <citation type="submission" date="2018-03" db="EMBL/GenBank/DDBJ databases">
        <title>The comparative genomics of Bifidobacterium callitrichos reflects dietary carbohydrate utilization within the common marmoset gut.</title>
        <authorList>
            <person name="Rani A."/>
        </authorList>
    </citation>
    <scope>NUCLEOTIDE SEQUENCE [LARGE SCALE GENOMIC DNA]</scope>
    <source>
        <strain evidence="3 4">UMA51805</strain>
    </source>
</reference>
<feature type="domain" description="Tetrapyrrole biosynthesis uroporphyrinogen III synthase" evidence="2">
    <location>
        <begin position="28"/>
        <end position="262"/>
    </location>
</feature>
<dbReference type="InterPro" id="IPR003754">
    <property type="entry name" value="4pyrrol_synth_uPrphyn_synth"/>
</dbReference>
<organism evidence="3 4">
    <name type="scientific">Bifidobacterium callitrichos</name>
    <dbReference type="NCBI Taxonomy" id="762209"/>
    <lineage>
        <taxon>Bacteria</taxon>
        <taxon>Bacillati</taxon>
        <taxon>Actinomycetota</taxon>
        <taxon>Actinomycetes</taxon>
        <taxon>Bifidobacteriales</taxon>
        <taxon>Bifidobacteriaceae</taxon>
        <taxon>Bifidobacterium</taxon>
    </lineage>
</organism>